<reference evidence="1" key="1">
    <citation type="submission" date="2017-05" db="UniProtKB">
        <authorList>
            <consortium name="EnsemblMetazoa"/>
        </authorList>
    </citation>
    <scope>IDENTIFICATION</scope>
</reference>
<dbReference type="InParanoid" id="A0A1X7UJV2"/>
<sequence length="73" mass="7966">MLRGSVNKGLLPQAYICKDKLSPKHLKGKYLNKSCADSNILNAVKLVINGTDDEHHNISSATVIISSRKTDSD</sequence>
<accession>A0A1X7UJV2</accession>
<organism evidence="1">
    <name type="scientific">Amphimedon queenslandica</name>
    <name type="common">Sponge</name>
    <dbReference type="NCBI Taxonomy" id="400682"/>
    <lineage>
        <taxon>Eukaryota</taxon>
        <taxon>Metazoa</taxon>
        <taxon>Porifera</taxon>
        <taxon>Demospongiae</taxon>
        <taxon>Heteroscleromorpha</taxon>
        <taxon>Haplosclerida</taxon>
        <taxon>Niphatidae</taxon>
        <taxon>Amphimedon</taxon>
    </lineage>
</organism>
<protein>
    <submittedName>
        <fullName evidence="1">Uncharacterized protein</fullName>
    </submittedName>
</protein>
<dbReference type="AlphaFoldDB" id="A0A1X7UJV2"/>
<proteinExistence type="predicted"/>
<name>A0A1X7UJV2_AMPQE</name>
<evidence type="ECO:0000313" key="1">
    <source>
        <dbReference type="EnsemblMetazoa" id="Aqu2.1.28028_001"/>
    </source>
</evidence>
<dbReference type="EnsemblMetazoa" id="Aqu2.1.28028_001">
    <property type="protein sequence ID" value="Aqu2.1.28028_001"/>
    <property type="gene ID" value="Aqu2.1.28028"/>
</dbReference>